<reference evidence="2" key="1">
    <citation type="submission" date="2023-07" db="EMBL/GenBank/DDBJ databases">
        <authorList>
            <consortium name="CYATHOMIX"/>
        </authorList>
    </citation>
    <scope>NUCLEOTIDE SEQUENCE</scope>
    <source>
        <strain evidence="2">N/A</strain>
    </source>
</reference>
<evidence type="ECO:0000313" key="2">
    <source>
        <dbReference type="EMBL" id="CAJ0599314.1"/>
    </source>
</evidence>
<keyword evidence="3" id="KW-1185">Reference proteome</keyword>
<name>A0AA36M546_CYLNA</name>
<accession>A0AA36M546</accession>
<gene>
    <name evidence="2" type="ORF">CYNAS_LOCUS11297</name>
</gene>
<feature type="compositionally biased region" description="Low complexity" evidence="1">
    <location>
        <begin position="30"/>
        <end position="40"/>
    </location>
</feature>
<evidence type="ECO:0000313" key="3">
    <source>
        <dbReference type="Proteomes" id="UP001176961"/>
    </source>
</evidence>
<protein>
    <submittedName>
        <fullName evidence="2">Uncharacterized protein</fullName>
    </submittedName>
</protein>
<feature type="region of interest" description="Disordered" evidence="1">
    <location>
        <begin position="1"/>
        <end position="63"/>
    </location>
</feature>
<feature type="compositionally biased region" description="Low complexity" evidence="1">
    <location>
        <begin position="1"/>
        <end position="21"/>
    </location>
</feature>
<dbReference type="Proteomes" id="UP001176961">
    <property type="component" value="Unassembled WGS sequence"/>
</dbReference>
<dbReference type="AlphaFoldDB" id="A0AA36M546"/>
<organism evidence="2 3">
    <name type="scientific">Cylicocyclus nassatus</name>
    <name type="common">Nematode worm</name>
    <dbReference type="NCBI Taxonomy" id="53992"/>
    <lineage>
        <taxon>Eukaryota</taxon>
        <taxon>Metazoa</taxon>
        <taxon>Ecdysozoa</taxon>
        <taxon>Nematoda</taxon>
        <taxon>Chromadorea</taxon>
        <taxon>Rhabditida</taxon>
        <taxon>Rhabditina</taxon>
        <taxon>Rhabditomorpha</taxon>
        <taxon>Strongyloidea</taxon>
        <taxon>Strongylidae</taxon>
        <taxon>Cylicocyclus</taxon>
    </lineage>
</organism>
<comment type="caution">
    <text evidence="2">The sequence shown here is derived from an EMBL/GenBank/DDBJ whole genome shotgun (WGS) entry which is preliminary data.</text>
</comment>
<sequence>MPQSTSESGSGVGVTTSVVESHQYQADPNTTVTHTTITYTNEESVPSGSAEPKYGSKDRTAKNRPKMVVPNASVPVLSPLFLRCNPIQRAICAKVSGTHLSTPKEKVVYWKAEMGYSARYLLAPTAETPVQCTFTMPALLARVATIQHIINTPILNVSAFCLPPKQRVKKQKIIRKTACAHLMLPPQGPLHAEVLKPLWETLVFTIAYGKHLAVEYRIPKITPLKVVLIKCEKHKVKEVDARTLYKKVKKQDIEVWKANEPHQIVLTTVERSDPQMIKRIRLEQNPLFDRMPPCCDVAEVDYLTTEQTTYKTKTNTGETTQEEKHTYVDHQLIQRWENTVHMENRRRQID</sequence>
<proteinExistence type="predicted"/>
<dbReference type="EMBL" id="CATQJL010000223">
    <property type="protein sequence ID" value="CAJ0599314.1"/>
    <property type="molecule type" value="Genomic_DNA"/>
</dbReference>
<evidence type="ECO:0000256" key="1">
    <source>
        <dbReference type="SAM" id="MobiDB-lite"/>
    </source>
</evidence>